<feature type="domain" description="Transposase InsH N-terminal" evidence="2">
    <location>
        <begin position="13"/>
        <end position="89"/>
    </location>
</feature>
<protein>
    <submittedName>
        <fullName evidence="3">Transposase</fullName>
    </submittedName>
</protein>
<accession>A0A4U0S914</accession>
<keyword evidence="4" id="KW-1185">Reference proteome</keyword>
<dbReference type="RefSeq" id="WP_136728160.1">
    <property type="nucleotide sequence ID" value="NZ_SUMC01000048.1"/>
</dbReference>
<dbReference type="Proteomes" id="UP000305778">
    <property type="component" value="Unassembled WGS sequence"/>
</dbReference>
<feature type="compositionally biased region" description="Basic residues" evidence="1">
    <location>
        <begin position="284"/>
        <end position="308"/>
    </location>
</feature>
<dbReference type="PANTHER" id="PTHR35604">
    <property type="entry name" value="TRANSPOSASE INSH FOR INSERTION SEQUENCE ELEMENT IS5A-RELATED"/>
    <property type="match status" value="1"/>
</dbReference>
<dbReference type="Pfam" id="PF05598">
    <property type="entry name" value="DUF772"/>
    <property type="match status" value="1"/>
</dbReference>
<dbReference type="InterPro" id="IPR008490">
    <property type="entry name" value="Transposase_InsH_N"/>
</dbReference>
<proteinExistence type="predicted"/>
<name>A0A4U0S914_9ACTN</name>
<evidence type="ECO:0000313" key="4">
    <source>
        <dbReference type="Proteomes" id="UP000305778"/>
    </source>
</evidence>
<feature type="region of interest" description="Disordered" evidence="1">
    <location>
        <begin position="233"/>
        <end position="308"/>
    </location>
</feature>
<evidence type="ECO:0000259" key="2">
    <source>
        <dbReference type="Pfam" id="PF05598"/>
    </source>
</evidence>
<dbReference type="OrthoDB" id="4334464at2"/>
<comment type="caution">
    <text evidence="3">The sequence shown here is derived from an EMBL/GenBank/DDBJ whole genome shotgun (WGS) entry which is preliminary data.</text>
</comment>
<dbReference type="PANTHER" id="PTHR35604:SF2">
    <property type="entry name" value="TRANSPOSASE INSH FOR INSERTION SEQUENCE ELEMENT IS5A-RELATED"/>
    <property type="match status" value="1"/>
</dbReference>
<dbReference type="EMBL" id="SUMC01000048">
    <property type="protein sequence ID" value="TKA04727.1"/>
    <property type="molecule type" value="Genomic_DNA"/>
</dbReference>
<organism evidence="3 4">
    <name type="scientific">Actinacidiphila oryziradicis</name>
    <dbReference type="NCBI Taxonomy" id="2571141"/>
    <lineage>
        <taxon>Bacteria</taxon>
        <taxon>Bacillati</taxon>
        <taxon>Actinomycetota</taxon>
        <taxon>Actinomycetes</taxon>
        <taxon>Kitasatosporales</taxon>
        <taxon>Streptomycetaceae</taxon>
        <taxon>Actinacidiphila</taxon>
    </lineage>
</organism>
<gene>
    <name evidence="3" type="ORF">FCI23_34755</name>
</gene>
<reference evidence="3 4" key="1">
    <citation type="submission" date="2019-04" db="EMBL/GenBank/DDBJ databases">
        <title>Streptomyces oryziradicis sp. nov., a novel actinomycete isolated from rhizosphere soil of rice (Oryza sativa L.).</title>
        <authorList>
            <person name="Li C."/>
        </authorList>
    </citation>
    <scope>NUCLEOTIDE SEQUENCE [LARGE SCALE GENOMIC DNA]</scope>
    <source>
        <strain evidence="3 4">NEAU-C40</strain>
    </source>
</reference>
<dbReference type="AlphaFoldDB" id="A0A4U0S914"/>
<feature type="compositionally biased region" description="Basic and acidic residues" evidence="1">
    <location>
        <begin position="272"/>
        <end position="283"/>
    </location>
</feature>
<evidence type="ECO:0000313" key="3">
    <source>
        <dbReference type="EMBL" id="TKA04727.1"/>
    </source>
</evidence>
<evidence type="ECO:0000256" key="1">
    <source>
        <dbReference type="SAM" id="MobiDB-lite"/>
    </source>
</evidence>
<sequence>MRVRDALGPLFTDADFTSGPLAGMFSELGQPGLSPALLLMVVILQFRHNLSDRQAAEALADRISWKYALSRELDAPSFHYSVLSEFRTRLAADGRADAVFDLMLAWLKEAGLVKAGGRQRTDSSHVIACVRRLNRIETVGESLRAALEEIIVISPGFVVPLLKEGWDQRYGRKVETSRLLGRSGASAQMLAEQIGTDGQELLDAIDADPTADWMNTLPKVTILRTVWDQQYERTRSGARPLAPRSRRPLQHEDHPRRRERPGVGGQQVPPDGELRARHPEPGHRRAHHRGHRPRRHRHHRHPGQAHHP</sequence>